<evidence type="ECO:0000313" key="5">
    <source>
        <dbReference type="Proteomes" id="UP001142055"/>
    </source>
</evidence>
<dbReference type="EMBL" id="JAPWDV010000001">
    <property type="protein sequence ID" value="KAJ6223733.1"/>
    <property type="molecule type" value="Genomic_DNA"/>
</dbReference>
<keyword evidence="2" id="KW-0472">Membrane</keyword>
<proteinExistence type="predicted"/>
<sequence>MYLLKIIQIILLILLLLLFNKIQSFDGSSFRILCNENNNCPENSICYSNTCICKFGYVWFEATCIMAYCSDDQDCLQLFVYSRCNSNGTCQCSTKAYLNTVMQECINQLPSIVLWFGFVSVVLITLLIPIGVIIVRERREMYKKSIPDQRGSSIWSIKPLKHSLLQSTSPLSRSMPSPTIHYDNKNNNSNNNNIKYLLP</sequence>
<feature type="chain" id="PRO_5040356407" description="EB domain-containing protein" evidence="3">
    <location>
        <begin position="25"/>
        <end position="199"/>
    </location>
</feature>
<evidence type="ECO:0000313" key="4">
    <source>
        <dbReference type="EMBL" id="KAJ6223733.1"/>
    </source>
</evidence>
<reference evidence="4" key="1">
    <citation type="submission" date="2022-12" db="EMBL/GenBank/DDBJ databases">
        <title>Genome assemblies of Blomia tropicalis.</title>
        <authorList>
            <person name="Cui Y."/>
        </authorList>
    </citation>
    <scope>NUCLEOTIDE SEQUENCE</scope>
    <source>
        <tissue evidence="4">Adult mites</tissue>
    </source>
</reference>
<dbReference type="AlphaFoldDB" id="A0A9Q0RPS5"/>
<keyword evidence="5" id="KW-1185">Reference proteome</keyword>
<accession>A0A9Q0RPS5</accession>
<evidence type="ECO:0000256" key="2">
    <source>
        <dbReference type="SAM" id="Phobius"/>
    </source>
</evidence>
<feature type="signal peptide" evidence="3">
    <location>
        <begin position="1"/>
        <end position="24"/>
    </location>
</feature>
<name>A0A9Q0RPS5_BLOTA</name>
<keyword evidence="3" id="KW-0732">Signal</keyword>
<gene>
    <name evidence="4" type="ORF">RDWZM_002278</name>
</gene>
<evidence type="ECO:0000256" key="1">
    <source>
        <dbReference type="SAM" id="MobiDB-lite"/>
    </source>
</evidence>
<keyword evidence="2" id="KW-0812">Transmembrane</keyword>
<feature type="transmembrane region" description="Helical" evidence="2">
    <location>
        <begin position="112"/>
        <end position="135"/>
    </location>
</feature>
<feature type="region of interest" description="Disordered" evidence="1">
    <location>
        <begin position="168"/>
        <end position="192"/>
    </location>
</feature>
<protein>
    <recommendedName>
        <fullName evidence="6">EB domain-containing protein</fullName>
    </recommendedName>
</protein>
<feature type="compositionally biased region" description="Polar residues" evidence="1">
    <location>
        <begin position="168"/>
        <end position="177"/>
    </location>
</feature>
<dbReference type="Proteomes" id="UP001142055">
    <property type="component" value="Chromosome 1"/>
</dbReference>
<comment type="caution">
    <text evidence="4">The sequence shown here is derived from an EMBL/GenBank/DDBJ whole genome shotgun (WGS) entry which is preliminary data.</text>
</comment>
<keyword evidence="2" id="KW-1133">Transmembrane helix</keyword>
<evidence type="ECO:0000256" key="3">
    <source>
        <dbReference type="SAM" id="SignalP"/>
    </source>
</evidence>
<organism evidence="4 5">
    <name type="scientific">Blomia tropicalis</name>
    <name type="common">Mite</name>
    <dbReference type="NCBI Taxonomy" id="40697"/>
    <lineage>
        <taxon>Eukaryota</taxon>
        <taxon>Metazoa</taxon>
        <taxon>Ecdysozoa</taxon>
        <taxon>Arthropoda</taxon>
        <taxon>Chelicerata</taxon>
        <taxon>Arachnida</taxon>
        <taxon>Acari</taxon>
        <taxon>Acariformes</taxon>
        <taxon>Sarcoptiformes</taxon>
        <taxon>Astigmata</taxon>
        <taxon>Glycyphagoidea</taxon>
        <taxon>Echimyopodidae</taxon>
        <taxon>Blomia</taxon>
    </lineage>
</organism>
<evidence type="ECO:0008006" key="6">
    <source>
        <dbReference type="Google" id="ProtNLM"/>
    </source>
</evidence>